<evidence type="ECO:0000256" key="3">
    <source>
        <dbReference type="ARBA" id="ARBA00022692"/>
    </source>
</evidence>
<evidence type="ECO:0000256" key="5">
    <source>
        <dbReference type="ARBA" id="ARBA00023136"/>
    </source>
</evidence>
<proteinExistence type="predicted"/>
<feature type="transmembrane region" description="Helical" evidence="6">
    <location>
        <begin position="348"/>
        <end position="370"/>
    </location>
</feature>
<dbReference type="InterPro" id="IPR005495">
    <property type="entry name" value="LptG/LptF_permease"/>
</dbReference>
<reference evidence="7" key="1">
    <citation type="submission" date="2023-03" db="EMBL/GenBank/DDBJ databases">
        <authorList>
            <person name="Cleenwerck I."/>
        </authorList>
    </citation>
    <scope>NUCLEOTIDE SEQUENCE</scope>
    <source>
        <strain evidence="7">LMG 32879</strain>
    </source>
</reference>
<keyword evidence="8" id="KW-1185">Reference proteome</keyword>
<feature type="transmembrane region" description="Helical" evidence="6">
    <location>
        <begin position="64"/>
        <end position="83"/>
    </location>
</feature>
<keyword evidence="5 6" id="KW-0472">Membrane</keyword>
<evidence type="ECO:0000256" key="1">
    <source>
        <dbReference type="ARBA" id="ARBA00004651"/>
    </source>
</evidence>
<comment type="subcellular location">
    <subcellularLocation>
        <location evidence="1">Cell membrane</location>
        <topology evidence="1">Multi-pass membrane protein</topology>
    </subcellularLocation>
</comment>
<dbReference type="Pfam" id="PF03739">
    <property type="entry name" value="LptF_LptG"/>
    <property type="match status" value="1"/>
</dbReference>
<dbReference type="GO" id="GO:0015920">
    <property type="term" value="P:lipopolysaccharide transport"/>
    <property type="evidence" value="ECO:0007669"/>
    <property type="project" value="TreeGrafter"/>
</dbReference>
<comment type="caution">
    <text evidence="7">The sequence shown here is derived from an EMBL/GenBank/DDBJ whole genome shotgun (WGS) entry which is preliminary data.</text>
</comment>
<gene>
    <name evidence="7" type="ORF">LMG32879_003061</name>
</gene>
<dbReference type="AlphaFoldDB" id="A0AA35Y5M7"/>
<evidence type="ECO:0000313" key="7">
    <source>
        <dbReference type="EMBL" id="CAI9122201.1"/>
    </source>
</evidence>
<dbReference type="PANTHER" id="PTHR33529:SF6">
    <property type="entry name" value="YJGP_YJGQ FAMILY PERMEASE"/>
    <property type="match status" value="1"/>
</dbReference>
<organism evidence="7 8">
    <name type="scientific">Brytella acorum</name>
    <dbReference type="NCBI Taxonomy" id="2959299"/>
    <lineage>
        <taxon>Bacteria</taxon>
        <taxon>Pseudomonadati</taxon>
        <taxon>Pseudomonadota</taxon>
        <taxon>Alphaproteobacteria</taxon>
        <taxon>Acetobacterales</taxon>
        <taxon>Acetobacteraceae</taxon>
        <taxon>Brytella</taxon>
    </lineage>
</organism>
<dbReference type="PANTHER" id="PTHR33529">
    <property type="entry name" value="SLR0882 PROTEIN-RELATED"/>
    <property type="match status" value="1"/>
</dbReference>
<evidence type="ECO:0000256" key="2">
    <source>
        <dbReference type="ARBA" id="ARBA00022475"/>
    </source>
</evidence>
<protein>
    <submittedName>
        <fullName evidence="7">LptF/LptG family permease</fullName>
    </submittedName>
</protein>
<feature type="transmembrane region" description="Helical" evidence="6">
    <location>
        <begin position="104"/>
        <end position="126"/>
    </location>
</feature>
<evidence type="ECO:0000256" key="6">
    <source>
        <dbReference type="SAM" id="Phobius"/>
    </source>
</evidence>
<dbReference type="GO" id="GO:0043190">
    <property type="term" value="C:ATP-binding cassette (ABC) transporter complex"/>
    <property type="evidence" value="ECO:0007669"/>
    <property type="project" value="TreeGrafter"/>
</dbReference>
<dbReference type="Proteomes" id="UP001176960">
    <property type="component" value="Unassembled WGS sequence"/>
</dbReference>
<keyword evidence="2" id="KW-1003">Cell membrane</keyword>
<dbReference type="RefSeq" id="WP_289843881.1">
    <property type="nucleotide sequence ID" value="NZ_CATKSH010000037.1"/>
</dbReference>
<accession>A0AA35Y5M7</accession>
<keyword evidence="4 6" id="KW-1133">Transmembrane helix</keyword>
<evidence type="ECO:0000313" key="8">
    <source>
        <dbReference type="Proteomes" id="UP001176960"/>
    </source>
</evidence>
<sequence length="386" mass="42392">MMRKRLPTLDRYLLTQLIPPFVIALGAVLLALLLERLMVLFNDLAATGSSLATFIGLLTDLLPHYMGLALPAALCVSVFQIARRMSENNEIDALMAAGVSLLRIARPFMQTGLALGAMSVLLYGYIQPVARYDYRAGFYFAAHTGWAPHLQAGMFAATADGAVLTADAVSHRGTVLHRVFIREQEKNGVVRIITAKRGLLTVAPGKRATRLDLWNGMILTDPGPGSLHDPSQTYFAHSDRLILPKAAAAKFRKRGMDQRELTLLELVKYLRHPSSTPPDIGQNDVRAELNFRLARALAIPFIPALAVALAMGAKRRRPVVGLIALALVLVGFDHLLQFGNGLVSQRGISALLAIWMPELIFCAICVSAIHRRSRGSWLRRRLVRPT</sequence>
<dbReference type="EMBL" id="CATKSH010000037">
    <property type="protein sequence ID" value="CAI9122201.1"/>
    <property type="molecule type" value="Genomic_DNA"/>
</dbReference>
<feature type="transmembrane region" description="Helical" evidence="6">
    <location>
        <begin position="319"/>
        <end position="336"/>
    </location>
</feature>
<feature type="transmembrane region" description="Helical" evidence="6">
    <location>
        <begin position="293"/>
        <end position="312"/>
    </location>
</feature>
<keyword evidence="3 6" id="KW-0812">Transmembrane</keyword>
<feature type="transmembrane region" description="Helical" evidence="6">
    <location>
        <begin position="12"/>
        <end position="34"/>
    </location>
</feature>
<name>A0AA35Y5M7_9PROT</name>
<evidence type="ECO:0000256" key="4">
    <source>
        <dbReference type="ARBA" id="ARBA00022989"/>
    </source>
</evidence>